<evidence type="ECO:0000313" key="2">
    <source>
        <dbReference type="Proteomes" id="UP000886998"/>
    </source>
</evidence>
<dbReference type="Gene3D" id="3.30.420.10">
    <property type="entry name" value="Ribonuclease H-like superfamily/Ribonuclease H"/>
    <property type="match status" value="1"/>
</dbReference>
<dbReference type="Proteomes" id="UP000886998">
    <property type="component" value="Unassembled WGS sequence"/>
</dbReference>
<comment type="caution">
    <text evidence="1">The sequence shown here is derived from an EMBL/GenBank/DDBJ whole genome shotgun (WGS) entry which is preliminary data.</text>
</comment>
<reference evidence="1" key="1">
    <citation type="submission" date="2020-08" db="EMBL/GenBank/DDBJ databases">
        <title>Multicomponent nature underlies the extraordinary mechanical properties of spider dragline silk.</title>
        <authorList>
            <person name="Kono N."/>
            <person name="Nakamura H."/>
            <person name="Mori M."/>
            <person name="Yoshida Y."/>
            <person name="Ohtoshi R."/>
            <person name="Malay A.D."/>
            <person name="Moran D.A.P."/>
            <person name="Tomita M."/>
            <person name="Numata K."/>
            <person name="Arakawa K."/>
        </authorList>
    </citation>
    <scope>NUCLEOTIDE SEQUENCE</scope>
</reference>
<gene>
    <name evidence="1" type="primary">X975_13440</name>
    <name evidence="1" type="ORF">TNIN_256201</name>
</gene>
<protein>
    <submittedName>
        <fullName evidence="1">Uncharacterized protein</fullName>
    </submittedName>
</protein>
<evidence type="ECO:0000313" key="1">
    <source>
        <dbReference type="EMBL" id="GFY71632.1"/>
    </source>
</evidence>
<dbReference type="PANTHER" id="PTHR47326:SF1">
    <property type="entry name" value="HTH PSQ-TYPE DOMAIN-CONTAINING PROTEIN"/>
    <property type="match status" value="1"/>
</dbReference>
<dbReference type="EMBL" id="BMAV01018999">
    <property type="protein sequence ID" value="GFY71632.1"/>
    <property type="molecule type" value="Genomic_DNA"/>
</dbReference>
<organism evidence="1 2">
    <name type="scientific">Trichonephila inaurata madagascariensis</name>
    <dbReference type="NCBI Taxonomy" id="2747483"/>
    <lineage>
        <taxon>Eukaryota</taxon>
        <taxon>Metazoa</taxon>
        <taxon>Ecdysozoa</taxon>
        <taxon>Arthropoda</taxon>
        <taxon>Chelicerata</taxon>
        <taxon>Arachnida</taxon>
        <taxon>Araneae</taxon>
        <taxon>Araneomorphae</taxon>
        <taxon>Entelegynae</taxon>
        <taxon>Araneoidea</taxon>
        <taxon>Nephilidae</taxon>
        <taxon>Trichonephila</taxon>
        <taxon>Trichonephila inaurata</taxon>
    </lineage>
</organism>
<dbReference type="OrthoDB" id="6494175at2759"/>
<sequence length="147" mass="17401">MNFYRRIPYREKHLCMCMRWTLQQDSSWVFNVFWTDEAHFSLHGDINTHNCCILATSNPRVYIEKPLHSLTVTMRGDFTGSFIIGPIFFETQCPVNGWKTVTVNDQRYLTLLRERIVSCLLEKDALSIFTFMQDRATSTDVRERKNH</sequence>
<accession>A0A8X7CPP3</accession>
<keyword evidence="2" id="KW-1185">Reference proteome</keyword>
<proteinExistence type="predicted"/>
<dbReference type="PANTHER" id="PTHR47326">
    <property type="entry name" value="TRANSPOSABLE ELEMENT TC3 TRANSPOSASE-LIKE PROTEIN"/>
    <property type="match status" value="1"/>
</dbReference>
<dbReference type="AlphaFoldDB" id="A0A8X7CPP3"/>
<name>A0A8X7CPP3_9ARAC</name>
<dbReference type="GO" id="GO:0003676">
    <property type="term" value="F:nucleic acid binding"/>
    <property type="evidence" value="ECO:0007669"/>
    <property type="project" value="InterPro"/>
</dbReference>
<dbReference type="InterPro" id="IPR036397">
    <property type="entry name" value="RNaseH_sf"/>
</dbReference>